<feature type="region of interest" description="Disordered" evidence="8">
    <location>
        <begin position="1"/>
        <end position="20"/>
    </location>
</feature>
<sequence length="285" mass="29479">MSAPTVTAARGDASAPATRSVITRERPARSGRARRLLLGALPPVALVVLWQIAKSTGLLAYDSVPSPIDVAAALGELLVSAVFWDAVTHTLLAVFAGWAIGSAVGLVLGVALGVWRGVRVWSMTSVQVLRAIPAIAFVSLAVIVFSQTLQMEIVIAAWVAVWPVAISTMQGILGVSPLHREVAHSLRLSTAARVVKIDLPSAAPSVLVALRLSLGGALALAIVAEMIGNPAGIGYQLVQQQLGLRPDAMFAYVIVTGFIGLGLNALIQAAAPFVPGAIRRSGADA</sequence>
<dbReference type="EMBL" id="JANLCM010000002">
    <property type="protein sequence ID" value="MCS5719266.1"/>
    <property type="molecule type" value="Genomic_DNA"/>
</dbReference>
<keyword evidence="5 7" id="KW-1133">Transmembrane helix</keyword>
<proteinExistence type="inferred from homology"/>
<evidence type="ECO:0000256" key="7">
    <source>
        <dbReference type="RuleBase" id="RU363032"/>
    </source>
</evidence>
<feature type="transmembrane region" description="Helical" evidence="7">
    <location>
        <begin position="153"/>
        <end position="173"/>
    </location>
</feature>
<accession>A0ABT2GWK7</accession>
<evidence type="ECO:0000256" key="4">
    <source>
        <dbReference type="ARBA" id="ARBA00022692"/>
    </source>
</evidence>
<evidence type="ECO:0000256" key="3">
    <source>
        <dbReference type="ARBA" id="ARBA00022475"/>
    </source>
</evidence>
<dbReference type="Proteomes" id="UP001165584">
    <property type="component" value="Unassembled WGS sequence"/>
</dbReference>
<dbReference type="InterPro" id="IPR000515">
    <property type="entry name" value="MetI-like"/>
</dbReference>
<evidence type="ECO:0000256" key="6">
    <source>
        <dbReference type="ARBA" id="ARBA00023136"/>
    </source>
</evidence>
<comment type="subcellular location">
    <subcellularLocation>
        <location evidence="1 7">Cell membrane</location>
        <topology evidence="1 7">Multi-pass membrane protein</topology>
    </subcellularLocation>
</comment>
<feature type="transmembrane region" description="Helical" evidence="7">
    <location>
        <begin position="127"/>
        <end position="146"/>
    </location>
</feature>
<evidence type="ECO:0000313" key="10">
    <source>
        <dbReference type="EMBL" id="MCS5719266.1"/>
    </source>
</evidence>
<feature type="transmembrane region" description="Helical" evidence="7">
    <location>
        <begin position="91"/>
        <end position="115"/>
    </location>
</feature>
<evidence type="ECO:0000256" key="5">
    <source>
        <dbReference type="ARBA" id="ARBA00022989"/>
    </source>
</evidence>
<name>A0ABT2GWK7_9MICO</name>
<dbReference type="Gene3D" id="1.10.3720.10">
    <property type="entry name" value="MetI-like"/>
    <property type="match status" value="1"/>
</dbReference>
<feature type="transmembrane region" description="Helical" evidence="7">
    <location>
        <begin position="208"/>
        <end position="228"/>
    </location>
</feature>
<gene>
    <name evidence="10" type="ORF">N1027_14095</name>
</gene>
<comment type="similarity">
    <text evidence="7">Belongs to the binding-protein-dependent transport system permease family.</text>
</comment>
<evidence type="ECO:0000256" key="2">
    <source>
        <dbReference type="ARBA" id="ARBA00022448"/>
    </source>
</evidence>
<keyword evidence="4 7" id="KW-0812">Transmembrane</keyword>
<dbReference type="PANTHER" id="PTHR30151">
    <property type="entry name" value="ALKANE SULFONATE ABC TRANSPORTER-RELATED, MEMBRANE SUBUNIT"/>
    <property type="match status" value="1"/>
</dbReference>
<dbReference type="PROSITE" id="PS50928">
    <property type="entry name" value="ABC_TM1"/>
    <property type="match status" value="1"/>
</dbReference>
<dbReference type="Pfam" id="PF00528">
    <property type="entry name" value="BPD_transp_1"/>
    <property type="match status" value="1"/>
</dbReference>
<feature type="transmembrane region" description="Helical" evidence="7">
    <location>
        <begin position="36"/>
        <end position="53"/>
    </location>
</feature>
<comment type="caution">
    <text evidence="10">The sequence shown here is derived from an EMBL/GenBank/DDBJ whole genome shotgun (WGS) entry which is preliminary data.</text>
</comment>
<protein>
    <submittedName>
        <fullName evidence="10">ABC transporter permease</fullName>
    </submittedName>
</protein>
<dbReference type="PANTHER" id="PTHR30151:SF0">
    <property type="entry name" value="ABC TRANSPORTER PERMEASE PROTEIN MJ0413-RELATED"/>
    <property type="match status" value="1"/>
</dbReference>
<keyword evidence="3" id="KW-1003">Cell membrane</keyword>
<reference evidence="10" key="1">
    <citation type="submission" date="2022-08" db="EMBL/GenBank/DDBJ databases">
        <authorList>
            <person name="Deng Y."/>
            <person name="Han X.-F."/>
            <person name="Zhang Y.-Q."/>
        </authorList>
    </citation>
    <scope>NUCLEOTIDE SEQUENCE</scope>
    <source>
        <strain evidence="10">CPCC 205763</strain>
    </source>
</reference>
<evidence type="ECO:0000256" key="8">
    <source>
        <dbReference type="SAM" id="MobiDB-lite"/>
    </source>
</evidence>
<evidence type="ECO:0000256" key="1">
    <source>
        <dbReference type="ARBA" id="ARBA00004651"/>
    </source>
</evidence>
<dbReference type="InterPro" id="IPR035906">
    <property type="entry name" value="MetI-like_sf"/>
</dbReference>
<evidence type="ECO:0000313" key="11">
    <source>
        <dbReference type="Proteomes" id="UP001165584"/>
    </source>
</evidence>
<keyword evidence="6 7" id="KW-0472">Membrane</keyword>
<evidence type="ECO:0000259" key="9">
    <source>
        <dbReference type="PROSITE" id="PS50928"/>
    </source>
</evidence>
<feature type="domain" description="ABC transmembrane type-1" evidence="9">
    <location>
        <begin position="87"/>
        <end position="267"/>
    </location>
</feature>
<dbReference type="RefSeq" id="WP_259508768.1">
    <property type="nucleotide sequence ID" value="NZ_JANLCM010000002.1"/>
</dbReference>
<keyword evidence="2 7" id="KW-0813">Transport</keyword>
<keyword evidence="11" id="KW-1185">Reference proteome</keyword>
<feature type="transmembrane region" description="Helical" evidence="7">
    <location>
        <begin position="249"/>
        <end position="271"/>
    </location>
</feature>
<organism evidence="10 11">
    <name type="scientific">Herbiconiux aconitum</name>
    <dbReference type="NCBI Taxonomy" id="2970913"/>
    <lineage>
        <taxon>Bacteria</taxon>
        <taxon>Bacillati</taxon>
        <taxon>Actinomycetota</taxon>
        <taxon>Actinomycetes</taxon>
        <taxon>Micrococcales</taxon>
        <taxon>Microbacteriaceae</taxon>
        <taxon>Herbiconiux</taxon>
    </lineage>
</organism>
<dbReference type="CDD" id="cd06261">
    <property type="entry name" value="TM_PBP2"/>
    <property type="match status" value="1"/>
</dbReference>
<dbReference type="SUPFAM" id="SSF161098">
    <property type="entry name" value="MetI-like"/>
    <property type="match status" value="1"/>
</dbReference>